<reference evidence="1 2" key="1">
    <citation type="journal article" date="2002" name="Proc. Natl. Acad. Sci. U.S.A.">
        <title>The genome sequence of the facultative intracellular pathogen Brucella melitensis.</title>
        <authorList>
            <person name="DelVecchio V.G."/>
            <person name="Kapatral V."/>
            <person name="Redkar R.J."/>
            <person name="Patra G."/>
            <person name="Mujer C."/>
            <person name="Los T."/>
            <person name="Ivanova N."/>
            <person name="Anderson I."/>
            <person name="Bhattacharyya A."/>
            <person name="Lykidis A."/>
            <person name="Reznik G."/>
            <person name="Jablonski L."/>
            <person name="Larsen N."/>
            <person name="D'Souza M."/>
            <person name="Bernal A."/>
            <person name="Mazur M."/>
            <person name="Goltsman E."/>
            <person name="Selkov E."/>
            <person name="Elzer P.H."/>
            <person name="Hagius S."/>
            <person name="O'Callaghan D."/>
            <person name="Letesson J.J."/>
            <person name="Haselkorn R."/>
            <person name="Kyrpides N."/>
            <person name="Overbeek R."/>
        </authorList>
    </citation>
    <scope>NUCLEOTIDE SEQUENCE [LARGE SCALE GENOMIC DNA]</scope>
    <source>
        <strain evidence="2">ATCC 23456 / CCUG 17765 / NCTC 10094 / 16M</strain>
    </source>
</reference>
<keyword evidence="2" id="KW-1185">Reference proteome</keyword>
<gene>
    <name evidence="1" type="ordered locus">BMEII0455</name>
</gene>
<organism evidence="1 2">
    <name type="scientific">Brucella melitensis biotype 1 (strain ATCC 23456 / CCUG 17765 / NCTC 10094 / 16M)</name>
    <dbReference type="NCBI Taxonomy" id="224914"/>
    <lineage>
        <taxon>Bacteria</taxon>
        <taxon>Pseudomonadati</taxon>
        <taxon>Pseudomonadota</taxon>
        <taxon>Alphaproteobacteria</taxon>
        <taxon>Hyphomicrobiales</taxon>
        <taxon>Brucellaceae</taxon>
        <taxon>Brucella/Ochrobactrum group</taxon>
        <taxon>Brucella</taxon>
    </lineage>
</organism>
<dbReference type="EMBL" id="AE008918">
    <property type="protein sequence ID" value="AAL53697.1"/>
    <property type="molecule type" value="Genomic_DNA"/>
</dbReference>
<dbReference type="Proteomes" id="UP000000419">
    <property type="component" value="Chromosome II"/>
</dbReference>
<name>Q8YCS3_BRUME</name>
<proteinExistence type="predicted"/>
<dbReference type="KEGG" id="bme:BMEII0455"/>
<evidence type="ECO:0000313" key="2">
    <source>
        <dbReference type="Proteomes" id="UP000000419"/>
    </source>
</evidence>
<sequence length="70" mass="7290">MWRREASACLRGLQSAAGAGLSVFGAKGAAAISGALRWPPMPLPRKRLQHLRGTVDLIVVQPGEGAVNIG</sequence>
<protein>
    <submittedName>
        <fullName evidence="1">Uncharacterized protein</fullName>
    </submittedName>
</protein>
<accession>Q8YCS3</accession>
<dbReference type="PIR" id="AF3566">
    <property type="entry name" value="AF3566"/>
</dbReference>
<dbReference type="AlphaFoldDB" id="Q8YCS3"/>
<evidence type="ECO:0000313" key="1">
    <source>
        <dbReference type="EMBL" id="AAL53697.1"/>
    </source>
</evidence>